<evidence type="ECO:0000313" key="6">
    <source>
        <dbReference type="EMBL" id="MBB5351812.1"/>
    </source>
</evidence>
<dbReference type="PANTHER" id="PTHR47197:SF3">
    <property type="entry name" value="DIHYDRO-HEME D1 DEHYDROGENASE"/>
    <property type="match status" value="1"/>
</dbReference>
<dbReference type="InterPro" id="IPR051200">
    <property type="entry name" value="Host-pathogen_enzymatic-act"/>
</dbReference>
<dbReference type="SUPFAM" id="SSF50974">
    <property type="entry name" value="Nitrous oxide reductase, N-terminal domain"/>
    <property type="match status" value="1"/>
</dbReference>
<feature type="domain" description="Cytochrome c" evidence="5">
    <location>
        <begin position="594"/>
        <end position="744"/>
    </location>
</feature>
<dbReference type="GO" id="GO:0020037">
    <property type="term" value="F:heme binding"/>
    <property type="evidence" value="ECO:0007669"/>
    <property type="project" value="InterPro"/>
</dbReference>
<dbReference type="PROSITE" id="PS51007">
    <property type="entry name" value="CYTC"/>
    <property type="match status" value="2"/>
</dbReference>
<keyword evidence="6" id="KW-0238">DNA-binding</keyword>
<evidence type="ECO:0000259" key="5">
    <source>
        <dbReference type="PROSITE" id="PS51007"/>
    </source>
</evidence>
<dbReference type="InterPro" id="IPR036909">
    <property type="entry name" value="Cyt_c-like_dom_sf"/>
</dbReference>
<dbReference type="GO" id="GO:0046872">
    <property type="term" value="F:metal ion binding"/>
    <property type="evidence" value="ECO:0007669"/>
    <property type="project" value="UniProtKB-KW"/>
</dbReference>
<sequence>MEAIRFRGASPSKAMLLRQILFCLVLSLAARGFTQFEARQQHPVELTPNGRRLLALNSTTHTLSVFDVGSPPRATPLLIAEIPVSTAPVTVRARTDDEAWVIHELSDSISVISLSQGIIIDTLRVPDEPADLVFAGGKAFVSCSRNARVVAFDATTRVPIGELPVDGLLPRALAVSADGSQLYVASLLSGNRTTILAPSLAPAPPAPTDPELPAAPQTGLIVSADDSRVSWTVLDHDIAVVDTSTLTLQRWISGVGTHLFSLAVHPDGSLWCANTEALNLTRFEPELNGEFARHRLSRIDLTNDIVTSYDLNPGLVRRTSPDPTSIALALAQPTDLVFNSDGSRCWLAAFNSDRVAEFETATGSILRRIDVRPAGLGAEGMRGPRGLALGEGRLYVLNKISDTLVTVDTLSGDLLSETGIGTYDPMPPDLRRGRGVLYDARLSGNGTISCATCHLDADRDGLAWDLGDPGGSMVEVIGGDLSAHDFTLVNRQLHPMKGPLLTQTLRGLSLNDAKSTDPTDGSTRPAAAITTKFHWRGDKPSIQSFNPTFPHLMGGVLQSDETMDDLASYLMSILLHPNPHRNLDRSLRSDLPAGDATKGLTVFNDHLLSHCIVCHDYNAGTDQNLDFAPSVGRLQPIKNPPLRLVHQRAGQFDPTAGAQSLAGFGLGPDGSGSVLPIVHPYSLDQLDKPPMTAAKRANLANLKAFILSYDTGTAPVVGYDLTLNSQRRSSADLLTQLALLETQAGYEWNGLVAWGRVGGIKQSFRWDPDSSTYVSPGHPLDRAALLDLLQPGDALTFSGIPLEELHRRSDDRNGNGVVDSDEKAPVPFLLRDAGNLSLKWTGIDWFPESSGSLDGPWLPAPGEATQQNLESILPIDRTGSRRHFYRLRRTW</sequence>
<evidence type="ECO:0000256" key="3">
    <source>
        <dbReference type="ARBA" id="ARBA00023004"/>
    </source>
</evidence>
<gene>
    <name evidence="6" type="ORF">HNR46_002051</name>
</gene>
<evidence type="ECO:0000256" key="4">
    <source>
        <dbReference type="PROSITE-ProRule" id="PRU00433"/>
    </source>
</evidence>
<dbReference type="InterPro" id="IPR015943">
    <property type="entry name" value="WD40/YVTN_repeat-like_dom_sf"/>
</dbReference>
<accession>A0A840V1D5</accession>
<dbReference type="Proteomes" id="UP000557717">
    <property type="component" value="Unassembled WGS sequence"/>
</dbReference>
<dbReference type="EMBL" id="JACHFD010000008">
    <property type="protein sequence ID" value="MBB5351812.1"/>
    <property type="molecule type" value="Genomic_DNA"/>
</dbReference>
<comment type="caution">
    <text evidence="6">The sequence shown here is derived from an EMBL/GenBank/DDBJ whole genome shotgun (WGS) entry which is preliminary data.</text>
</comment>
<dbReference type="Gene3D" id="1.10.760.10">
    <property type="entry name" value="Cytochrome c-like domain"/>
    <property type="match status" value="1"/>
</dbReference>
<keyword evidence="7" id="KW-1185">Reference proteome</keyword>
<dbReference type="SUPFAM" id="SSF69322">
    <property type="entry name" value="Tricorn protease domain 2"/>
    <property type="match status" value="1"/>
</dbReference>
<keyword evidence="2 4" id="KW-0479">Metal-binding</keyword>
<evidence type="ECO:0000313" key="7">
    <source>
        <dbReference type="Proteomes" id="UP000557717"/>
    </source>
</evidence>
<dbReference type="AlphaFoldDB" id="A0A840V1D5"/>
<proteinExistence type="predicted"/>
<protein>
    <submittedName>
        <fullName evidence="6">DNA-binding beta-propeller fold protein YncE</fullName>
    </submittedName>
</protein>
<organism evidence="6 7">
    <name type="scientific">Haloferula luteola</name>
    <dbReference type="NCBI Taxonomy" id="595692"/>
    <lineage>
        <taxon>Bacteria</taxon>
        <taxon>Pseudomonadati</taxon>
        <taxon>Verrucomicrobiota</taxon>
        <taxon>Verrucomicrobiia</taxon>
        <taxon>Verrucomicrobiales</taxon>
        <taxon>Verrucomicrobiaceae</taxon>
        <taxon>Haloferula</taxon>
    </lineage>
</organism>
<dbReference type="PANTHER" id="PTHR47197">
    <property type="entry name" value="PROTEIN NIRF"/>
    <property type="match status" value="1"/>
</dbReference>
<dbReference type="Gene3D" id="2.130.10.10">
    <property type="entry name" value="YVTN repeat-like/Quinoprotein amine dehydrogenase"/>
    <property type="match status" value="2"/>
</dbReference>
<evidence type="ECO:0000256" key="2">
    <source>
        <dbReference type="ARBA" id="ARBA00022723"/>
    </source>
</evidence>
<keyword evidence="1 4" id="KW-0349">Heme</keyword>
<evidence type="ECO:0000256" key="1">
    <source>
        <dbReference type="ARBA" id="ARBA00022617"/>
    </source>
</evidence>
<keyword evidence="3 4" id="KW-0408">Iron</keyword>
<dbReference type="GO" id="GO:0003677">
    <property type="term" value="F:DNA binding"/>
    <property type="evidence" value="ECO:0007669"/>
    <property type="project" value="UniProtKB-KW"/>
</dbReference>
<dbReference type="GO" id="GO:0009055">
    <property type="term" value="F:electron transfer activity"/>
    <property type="evidence" value="ECO:0007669"/>
    <property type="project" value="InterPro"/>
</dbReference>
<feature type="domain" description="Cytochrome c" evidence="5">
    <location>
        <begin position="428"/>
        <end position="574"/>
    </location>
</feature>
<dbReference type="InterPro" id="IPR011045">
    <property type="entry name" value="N2O_reductase_N"/>
</dbReference>
<dbReference type="SUPFAM" id="SSF46626">
    <property type="entry name" value="Cytochrome c"/>
    <property type="match status" value="2"/>
</dbReference>
<name>A0A840V1D5_9BACT</name>
<dbReference type="InterPro" id="IPR009056">
    <property type="entry name" value="Cyt_c-like_dom"/>
</dbReference>
<dbReference type="RefSeq" id="WP_184018312.1">
    <property type="nucleotide sequence ID" value="NZ_JACHFD010000008.1"/>
</dbReference>
<reference evidence="6 7" key="1">
    <citation type="submission" date="2020-08" db="EMBL/GenBank/DDBJ databases">
        <title>Genomic Encyclopedia of Type Strains, Phase IV (KMG-IV): sequencing the most valuable type-strain genomes for metagenomic binning, comparative biology and taxonomic classification.</title>
        <authorList>
            <person name="Goeker M."/>
        </authorList>
    </citation>
    <scope>NUCLEOTIDE SEQUENCE [LARGE SCALE GENOMIC DNA]</scope>
    <source>
        <strain evidence="6 7">YC6886</strain>
    </source>
</reference>